<evidence type="ECO:0000256" key="4">
    <source>
        <dbReference type="ARBA" id="ARBA00023125"/>
    </source>
</evidence>
<feature type="region of interest" description="Disordered" evidence="8">
    <location>
        <begin position="1"/>
        <end position="29"/>
    </location>
</feature>
<dbReference type="SMART" id="SM00353">
    <property type="entry name" value="HLH"/>
    <property type="match status" value="1"/>
</dbReference>
<dbReference type="PROSITE" id="PS50112">
    <property type="entry name" value="PAS"/>
    <property type="match status" value="1"/>
</dbReference>
<feature type="domain" description="PAS" evidence="9">
    <location>
        <begin position="120"/>
        <end position="176"/>
    </location>
</feature>
<evidence type="ECO:0000256" key="6">
    <source>
        <dbReference type="ARBA" id="ARBA00023163"/>
    </source>
</evidence>
<evidence type="ECO:0000256" key="5">
    <source>
        <dbReference type="ARBA" id="ARBA00023159"/>
    </source>
</evidence>
<evidence type="ECO:0000259" key="10">
    <source>
        <dbReference type="PROSITE" id="PS50888"/>
    </source>
</evidence>
<proteinExistence type="predicted"/>
<dbReference type="Proteomes" id="UP000694865">
    <property type="component" value="Unplaced"/>
</dbReference>
<dbReference type="Pfam" id="PF08447">
    <property type="entry name" value="PAS_3"/>
    <property type="match status" value="1"/>
</dbReference>
<evidence type="ECO:0000259" key="9">
    <source>
        <dbReference type="PROSITE" id="PS50112"/>
    </source>
</evidence>
<dbReference type="InterPro" id="IPR013655">
    <property type="entry name" value="PAS_fold_3"/>
</dbReference>
<dbReference type="SUPFAM" id="SSF55785">
    <property type="entry name" value="PYP-like sensor domain (PAS domain)"/>
    <property type="match status" value="2"/>
</dbReference>
<dbReference type="CDD" id="cd19696">
    <property type="entry name" value="bHLH-PAS_AhR_like"/>
    <property type="match status" value="1"/>
</dbReference>
<feature type="compositionally biased region" description="Basic residues" evidence="8">
    <location>
        <begin position="1"/>
        <end position="15"/>
    </location>
</feature>
<feature type="compositionally biased region" description="Basic residues" evidence="8">
    <location>
        <begin position="630"/>
        <end position="641"/>
    </location>
</feature>
<evidence type="ECO:0000256" key="8">
    <source>
        <dbReference type="SAM" id="MobiDB-lite"/>
    </source>
</evidence>
<dbReference type="PROSITE" id="PS50888">
    <property type="entry name" value="BHLH"/>
    <property type="match status" value="1"/>
</dbReference>
<dbReference type="NCBIfam" id="TIGR00229">
    <property type="entry name" value="sensory_box"/>
    <property type="match status" value="1"/>
</dbReference>
<dbReference type="InterPro" id="IPR035965">
    <property type="entry name" value="PAS-like_dom_sf"/>
</dbReference>
<dbReference type="InterPro" id="IPR000014">
    <property type="entry name" value="PAS"/>
</dbReference>
<keyword evidence="2" id="KW-0677">Repeat</keyword>
<evidence type="ECO:0000256" key="3">
    <source>
        <dbReference type="ARBA" id="ARBA00023015"/>
    </source>
</evidence>
<dbReference type="InterPro" id="IPR013767">
    <property type="entry name" value="PAS_fold"/>
</dbReference>
<dbReference type="PANTHER" id="PTHR10649:SF12">
    <property type="entry name" value="SPINELESS, ISOFORM C"/>
    <property type="match status" value="1"/>
</dbReference>
<keyword evidence="5" id="KW-0010">Activator</keyword>
<sequence>MYAGRKRRRPVKRVPRNLDNEVKSNPSKRHRDRLNKELDNLAALLPFDEDVISKLDKLSILRLSVSYLRNKSFFQSVISGNGVSNKAITVDDCYGNQTKVPPISTQPQNRSCLDGEGELLLQALNGFMIVVSSDGIIFYASPTIYDFLGFHQSDVMNQSVFEIIHTEDRNEFRRQLGDLTITSDQSGANQVITPGDSLPAQDMSNNAIRNFVTRFRCLLDNSSGFLALHFTGKLRPLYGQNHRHDDSGVMLPDNTMALFTIACPLQPPSIIEIHTRNIIFRSKHKLDFKPLSMDPRGLEYLGYNDKDMASAEKGYNMVHFEDLLYCAEQHGNLLRKGETGFIYFRLMTKHGSWLWVQAKGRIIFKNSKPDYIISTHRPMSEEEGMQHYQQRGNYRKFPFSGPAVLYDCNEPRPPFIPQGMDFPYSKGVSNPGSDCGLRGAGGVPQVDDLNGAYVNGYNDCTVKMENVHLAMDADHAAMSAPMVTDTIHHPVAMTAAGMQEHDYRMSAQAYYGLSYSNDGYGYHRNYYANQHFNPGGEHDGYRDSFDKGMEMHRLYSSDQRIMQTSDNILPTYYMNYPTYRVNSTDEHVTMETSNGKPTQNSHGLANPTPACQFEHYNMEEAKPSSYRPNKQAKTKTLKKTSAHVDGRKDSGNYSYSSCCLLSSSPEADITLPNACNLPYMQISAADGKHYYSTVSTKGNMGMNTDPVSTVDSCNAYTEETVQTPNPLLNPLPQPLLSFSALADTLLGTEK</sequence>
<dbReference type="SUPFAM" id="SSF47459">
    <property type="entry name" value="HLH, helix-loop-helix DNA-binding domain"/>
    <property type="match status" value="1"/>
</dbReference>
<dbReference type="InterPro" id="IPR001610">
    <property type="entry name" value="PAC"/>
</dbReference>
<keyword evidence="3" id="KW-0805">Transcription regulation</keyword>
<dbReference type="GeneID" id="102805688"/>
<reference evidence="12" key="1">
    <citation type="submission" date="2025-08" db="UniProtKB">
        <authorList>
            <consortium name="RefSeq"/>
        </authorList>
    </citation>
    <scope>IDENTIFICATION</scope>
    <source>
        <tissue evidence="12">Testes</tissue>
    </source>
</reference>
<dbReference type="RefSeq" id="XP_006816084.1">
    <property type="nucleotide sequence ID" value="XM_006816021.1"/>
</dbReference>
<dbReference type="SMART" id="SM00086">
    <property type="entry name" value="PAC"/>
    <property type="match status" value="1"/>
</dbReference>
<dbReference type="InterPro" id="IPR036638">
    <property type="entry name" value="HLH_DNA-bd_sf"/>
</dbReference>
<accession>A0ABM0M7U3</accession>
<keyword evidence="4" id="KW-0238">DNA-binding</keyword>
<dbReference type="PANTHER" id="PTHR10649">
    <property type="entry name" value="ARYL HYDROCARBON RECEPTOR"/>
    <property type="match status" value="1"/>
</dbReference>
<dbReference type="Gene3D" id="3.30.450.20">
    <property type="entry name" value="PAS domain"/>
    <property type="match status" value="2"/>
</dbReference>
<evidence type="ECO:0000313" key="11">
    <source>
        <dbReference type="Proteomes" id="UP000694865"/>
    </source>
</evidence>
<evidence type="ECO:0000256" key="2">
    <source>
        <dbReference type="ARBA" id="ARBA00022737"/>
    </source>
</evidence>
<keyword evidence="6" id="KW-0804">Transcription</keyword>
<dbReference type="Pfam" id="PF00010">
    <property type="entry name" value="HLH"/>
    <property type="match status" value="1"/>
</dbReference>
<feature type="region of interest" description="Disordered" evidence="8">
    <location>
        <begin position="622"/>
        <end position="645"/>
    </location>
</feature>
<feature type="domain" description="BHLH" evidence="10">
    <location>
        <begin position="18"/>
        <end position="71"/>
    </location>
</feature>
<organism evidence="11 12">
    <name type="scientific">Saccoglossus kowalevskii</name>
    <name type="common">Acorn worm</name>
    <dbReference type="NCBI Taxonomy" id="10224"/>
    <lineage>
        <taxon>Eukaryota</taxon>
        <taxon>Metazoa</taxon>
        <taxon>Hemichordata</taxon>
        <taxon>Enteropneusta</taxon>
        <taxon>Harrimaniidae</taxon>
        <taxon>Saccoglossus</taxon>
    </lineage>
</organism>
<evidence type="ECO:0000313" key="12">
    <source>
        <dbReference type="RefSeq" id="XP_006816084.1"/>
    </source>
</evidence>
<gene>
    <name evidence="12" type="primary">LOC102805688</name>
</gene>
<evidence type="ECO:0000256" key="7">
    <source>
        <dbReference type="ARBA" id="ARBA00023242"/>
    </source>
</evidence>
<dbReference type="InterPro" id="IPR039091">
    <property type="entry name" value="AHR/AHRR"/>
</dbReference>
<dbReference type="Pfam" id="PF00989">
    <property type="entry name" value="PAS"/>
    <property type="match status" value="1"/>
</dbReference>
<dbReference type="SMART" id="SM00091">
    <property type="entry name" value="PAS"/>
    <property type="match status" value="2"/>
</dbReference>
<dbReference type="Gene3D" id="4.10.280.10">
    <property type="entry name" value="Helix-loop-helix DNA-binding domain"/>
    <property type="match status" value="1"/>
</dbReference>
<keyword evidence="7" id="KW-0539">Nucleus</keyword>
<comment type="subcellular location">
    <subcellularLocation>
        <location evidence="1">Nucleus</location>
    </subcellularLocation>
</comment>
<dbReference type="CDD" id="cd00130">
    <property type="entry name" value="PAS"/>
    <property type="match status" value="2"/>
</dbReference>
<evidence type="ECO:0000256" key="1">
    <source>
        <dbReference type="ARBA" id="ARBA00004123"/>
    </source>
</evidence>
<keyword evidence="11" id="KW-1185">Reference proteome</keyword>
<name>A0ABM0M7U3_SACKO</name>
<protein>
    <submittedName>
        <fullName evidence="12">Aryl hydrocarbon receptor-like</fullName>
    </submittedName>
</protein>
<dbReference type="InterPro" id="IPR011598">
    <property type="entry name" value="bHLH_dom"/>
</dbReference>